<dbReference type="PANTHER" id="PTHR32046:SF11">
    <property type="entry name" value="IMMUNE-ASSOCIATED NUCLEOTIDE-BINDING PROTEIN 10-LIKE"/>
    <property type="match status" value="1"/>
</dbReference>
<organism evidence="4 5">
    <name type="scientific">Stylophora pistillata</name>
    <name type="common">Smooth cauliflower coral</name>
    <dbReference type="NCBI Taxonomy" id="50429"/>
    <lineage>
        <taxon>Eukaryota</taxon>
        <taxon>Metazoa</taxon>
        <taxon>Cnidaria</taxon>
        <taxon>Anthozoa</taxon>
        <taxon>Hexacorallia</taxon>
        <taxon>Scleractinia</taxon>
        <taxon>Astrocoeniina</taxon>
        <taxon>Pocilloporidae</taxon>
        <taxon>Stylophora</taxon>
    </lineage>
</organism>
<feature type="coiled-coil region" evidence="1">
    <location>
        <begin position="457"/>
        <end position="484"/>
    </location>
</feature>
<evidence type="ECO:0000256" key="1">
    <source>
        <dbReference type="SAM" id="Coils"/>
    </source>
</evidence>
<proteinExistence type="predicted"/>
<accession>A0A2B4SPT7</accession>
<protein>
    <recommendedName>
        <fullName evidence="3">DUF8206 domain-containing protein</fullName>
    </recommendedName>
</protein>
<evidence type="ECO:0000313" key="4">
    <source>
        <dbReference type="EMBL" id="PFX30532.1"/>
    </source>
</evidence>
<sequence>MASPEVPNDLADAGGTESNIKGPQVEASAAKEEINILILGETGVGKSTWINGIANYAKHESLQDAMNDPDFTVLIPSRFTFTNEIGEEINIAFGAADDNEVLSSGQSATQFPQEYRLETNTTIFYLIDTPGIGDCRGIKKDKENFENILSFLTCYEKINAVVVLLKPNNARLTVAFKFCVLELLTHLHKSLVSNIMFAFTNSRGTFYRPGDSLPVLKKLLDDNSIEIDVSPSNYFCFDNEAFRFLACHKSGINFTSEDIDLYSKSWVKSCDTTCRLFERVKSMTPHDTKKTLSLNEARNCIIALSKPMGQAVELIEMNLKKIKDVKDQCQTFEKDIKEFQRELRFKGFDLEVEPLDYPMTVCAATACKRYVPVGKSGQQNIVYEQVCHDHCNLSGVAIETTNNDQLHGCCAMSDGKCRFCGHNYREHMHIRYTANVVEKEFLSEEAQSEIKKKTDLKSQKQSFIRELEKNIKELEEEKKFIYECASYFGVFLKQNAMLAYNDSFCEYLDMLIREEEMKEKVIRDEGKIAQMKKDKQTYEEKKNVIIENIKKVPADGKKAEVMPIEKINEMRAKLCSLRHNGKTLREALDGIISTRLKNHKTKAVSKSCVYAKTNNSWIPGFFYKINPFKSWGSKRRSNFSISQF</sequence>
<dbReference type="InterPro" id="IPR058519">
    <property type="entry name" value="DUF8206"/>
</dbReference>
<dbReference type="PANTHER" id="PTHR32046">
    <property type="entry name" value="G DOMAIN-CONTAINING PROTEIN"/>
    <property type="match status" value="1"/>
</dbReference>
<feature type="domain" description="DUF8206" evidence="3">
    <location>
        <begin position="355"/>
        <end position="432"/>
    </location>
</feature>
<dbReference type="AlphaFoldDB" id="A0A2B4SPT7"/>
<evidence type="ECO:0000313" key="5">
    <source>
        <dbReference type="Proteomes" id="UP000225706"/>
    </source>
</evidence>
<evidence type="ECO:0000259" key="3">
    <source>
        <dbReference type="Pfam" id="PF26633"/>
    </source>
</evidence>
<dbReference type="InterPro" id="IPR027417">
    <property type="entry name" value="P-loop_NTPase"/>
</dbReference>
<evidence type="ECO:0000256" key="2">
    <source>
        <dbReference type="SAM" id="MobiDB-lite"/>
    </source>
</evidence>
<keyword evidence="1" id="KW-0175">Coiled coil</keyword>
<feature type="region of interest" description="Disordered" evidence="2">
    <location>
        <begin position="1"/>
        <end position="24"/>
    </location>
</feature>
<dbReference type="SUPFAM" id="SSF52540">
    <property type="entry name" value="P-loop containing nucleoside triphosphate hydrolases"/>
    <property type="match status" value="1"/>
</dbReference>
<gene>
    <name evidence="4" type="ORF">AWC38_SpisGene4698</name>
</gene>
<dbReference type="OrthoDB" id="2386367at2759"/>
<comment type="caution">
    <text evidence="4">The sequence shown here is derived from an EMBL/GenBank/DDBJ whole genome shotgun (WGS) entry which is preliminary data.</text>
</comment>
<dbReference type="EMBL" id="LSMT01000049">
    <property type="protein sequence ID" value="PFX30532.1"/>
    <property type="molecule type" value="Genomic_DNA"/>
</dbReference>
<reference evidence="5" key="1">
    <citation type="journal article" date="2017" name="bioRxiv">
        <title>Comparative analysis of the genomes of Stylophora pistillata and Acropora digitifera provides evidence for extensive differences between species of corals.</title>
        <authorList>
            <person name="Voolstra C.R."/>
            <person name="Li Y."/>
            <person name="Liew Y.J."/>
            <person name="Baumgarten S."/>
            <person name="Zoccola D."/>
            <person name="Flot J.-F."/>
            <person name="Tambutte S."/>
            <person name="Allemand D."/>
            <person name="Aranda M."/>
        </authorList>
    </citation>
    <scope>NUCLEOTIDE SEQUENCE [LARGE SCALE GENOMIC DNA]</scope>
</reference>
<dbReference type="Gene3D" id="3.40.50.300">
    <property type="entry name" value="P-loop containing nucleotide triphosphate hydrolases"/>
    <property type="match status" value="1"/>
</dbReference>
<dbReference type="Proteomes" id="UP000225706">
    <property type="component" value="Unassembled WGS sequence"/>
</dbReference>
<name>A0A2B4SPT7_STYPI</name>
<keyword evidence="5" id="KW-1185">Reference proteome</keyword>
<dbReference type="Pfam" id="PF26633">
    <property type="entry name" value="DUF8206"/>
    <property type="match status" value="1"/>
</dbReference>